<sequence length="344" mass="38810">MSNALIGFICEDEPPKFTSRRESLIERLKEFGECQVGLLRDGFYALFFSNDGPGDECKTKVLEHGQLFINNRPLILRRWTQQLSSMVPSQFLKSFPVWIKIHNLDLEYWSSDSLSGISSMIGNPVSMDKFTASILRDPQSIIKICDSTSGRHLDIARVRVEIDPHSVLPDTVNVSVEGKLVSVRVEYEWKPQPCTHCRSLYHHSNSCNIDRGDVYLHPQDLQSQERSVQDPGILYNKPVLVEELIESFEPNLGNTTMPSPHSSDDDIPGLISDNDEVDEDDDGIIVPGESGRQSTELSIPESLNDALRGDVPEVESTRLRKLLSRIISRVFSSRGQHLHRSITL</sequence>
<dbReference type="AlphaFoldDB" id="A0AAV3NUZ6"/>
<reference evidence="2 3" key="1">
    <citation type="submission" date="2024-01" db="EMBL/GenBank/DDBJ databases">
        <title>The complete chloroplast genome sequence of Lithospermum erythrorhizon: insights into the phylogenetic relationship among Boraginaceae species and the maternal lineages of purple gromwells.</title>
        <authorList>
            <person name="Okada T."/>
            <person name="Watanabe K."/>
        </authorList>
    </citation>
    <scope>NUCLEOTIDE SEQUENCE [LARGE SCALE GENOMIC DNA]</scope>
</reference>
<accession>A0AAV3NUZ6</accession>
<evidence type="ECO:0000256" key="1">
    <source>
        <dbReference type="SAM" id="MobiDB-lite"/>
    </source>
</evidence>
<dbReference type="InterPro" id="IPR040256">
    <property type="entry name" value="At4g02000-like"/>
</dbReference>
<dbReference type="EMBL" id="BAABME010000425">
    <property type="protein sequence ID" value="GAA0142682.1"/>
    <property type="molecule type" value="Genomic_DNA"/>
</dbReference>
<comment type="caution">
    <text evidence="2">The sequence shown here is derived from an EMBL/GenBank/DDBJ whole genome shotgun (WGS) entry which is preliminary data.</text>
</comment>
<feature type="region of interest" description="Disordered" evidence="1">
    <location>
        <begin position="252"/>
        <end position="298"/>
    </location>
</feature>
<dbReference type="PANTHER" id="PTHR31286">
    <property type="entry name" value="GLYCINE-RICH CELL WALL STRUCTURAL PROTEIN 1.8-LIKE"/>
    <property type="match status" value="1"/>
</dbReference>
<evidence type="ECO:0000313" key="3">
    <source>
        <dbReference type="Proteomes" id="UP001454036"/>
    </source>
</evidence>
<keyword evidence="3" id="KW-1185">Reference proteome</keyword>
<gene>
    <name evidence="2" type="ORF">LIER_03523</name>
</gene>
<protein>
    <recommendedName>
        <fullName evidence="4">DUF4283 domain-containing protein</fullName>
    </recommendedName>
</protein>
<feature type="compositionally biased region" description="Acidic residues" evidence="1">
    <location>
        <begin position="273"/>
        <end position="283"/>
    </location>
</feature>
<evidence type="ECO:0008006" key="4">
    <source>
        <dbReference type="Google" id="ProtNLM"/>
    </source>
</evidence>
<dbReference type="PANTHER" id="PTHR31286:SF165">
    <property type="entry name" value="DUF4283 DOMAIN-CONTAINING PROTEIN"/>
    <property type="match status" value="1"/>
</dbReference>
<feature type="compositionally biased region" description="Polar residues" evidence="1">
    <location>
        <begin position="252"/>
        <end position="261"/>
    </location>
</feature>
<dbReference type="Proteomes" id="UP001454036">
    <property type="component" value="Unassembled WGS sequence"/>
</dbReference>
<evidence type="ECO:0000313" key="2">
    <source>
        <dbReference type="EMBL" id="GAA0142682.1"/>
    </source>
</evidence>
<organism evidence="2 3">
    <name type="scientific">Lithospermum erythrorhizon</name>
    <name type="common">Purple gromwell</name>
    <name type="synonym">Lithospermum officinale var. erythrorhizon</name>
    <dbReference type="NCBI Taxonomy" id="34254"/>
    <lineage>
        <taxon>Eukaryota</taxon>
        <taxon>Viridiplantae</taxon>
        <taxon>Streptophyta</taxon>
        <taxon>Embryophyta</taxon>
        <taxon>Tracheophyta</taxon>
        <taxon>Spermatophyta</taxon>
        <taxon>Magnoliopsida</taxon>
        <taxon>eudicotyledons</taxon>
        <taxon>Gunneridae</taxon>
        <taxon>Pentapetalae</taxon>
        <taxon>asterids</taxon>
        <taxon>lamiids</taxon>
        <taxon>Boraginales</taxon>
        <taxon>Boraginaceae</taxon>
        <taxon>Boraginoideae</taxon>
        <taxon>Lithospermeae</taxon>
        <taxon>Lithospermum</taxon>
    </lineage>
</organism>
<name>A0AAV3NUZ6_LITER</name>
<proteinExistence type="predicted"/>